<reference evidence="13 14" key="1">
    <citation type="submission" date="2013-12" db="EMBL/GenBank/DDBJ databases">
        <authorList>
            <person name="Cubeta M."/>
            <person name="Pakala S."/>
            <person name="Fedorova N."/>
            <person name="Thomas E."/>
            <person name="Dean R."/>
            <person name="Jabaji S."/>
            <person name="Neate S."/>
            <person name="Toda T."/>
            <person name="Tavantzis S."/>
            <person name="Vilgalys R."/>
            <person name="Bharathan N."/>
            <person name="Pakala S."/>
            <person name="Losada L.S."/>
            <person name="Zafar N."/>
            <person name="Nierman W."/>
        </authorList>
    </citation>
    <scope>NUCLEOTIDE SEQUENCE [LARGE SCALE GENOMIC DNA]</scope>
    <source>
        <strain evidence="13 14">123E</strain>
    </source>
</reference>
<keyword evidence="11" id="KW-0732">Signal</keyword>
<name>A0A074RFS0_9AGAM</name>
<comment type="subcellular location">
    <subcellularLocation>
        <location evidence="1">Nucleus</location>
    </subcellularLocation>
</comment>
<keyword evidence="2" id="KW-0479">Metal-binding</keyword>
<sequence length="433" mass="47882">MEFLIFFWTLMAEALFIMSVLEFDIEAELPSALTRILKKLGHNLAWSPNYLAGITTKSVHRVVSISKGVYVRVLIIDHLLEASGGDDLKKGLKLSQALAPDKHIQHSFGPKSNRHCFPRALLSKGYNCPTHKGSVVGCATFFEHENYEYKLLYRGELYFRPKGAHTFRTGPIVPKEPARLFVVKLDDTGSNVVIFCFEPSSRALGEVNGHAEFLPVQTSIASSQEAHGLVYTQGQGCVFDWVYGDRSSTQYIWDYNIHYDVGWMHSSPSTEKLFASTDKALVECCTPFANSNPLRHSLQGLDSVANLLLPDDCGEIQAGFAHIELTTGTQPTENTYIPSLSDLPALPALLAAPYHSEASASANPRATSRSVLRRTCNICGRVLRRPSALTIHLNAHYGIKPFQCNECTYSSTNITNLQRHKQVRHPGSSSGGV</sequence>
<dbReference type="HOGENOM" id="CLU_633331_0_0_1"/>
<dbReference type="Pfam" id="PF00096">
    <property type="entry name" value="zf-C2H2"/>
    <property type="match status" value="1"/>
</dbReference>
<dbReference type="Pfam" id="PF23225">
    <property type="entry name" value="zf-C2H2_7th_ZNF462"/>
    <property type="match status" value="1"/>
</dbReference>
<protein>
    <submittedName>
        <fullName evidence="13">Zinc finger, C2H2 type protein</fullName>
    </submittedName>
</protein>
<dbReference type="Proteomes" id="UP000027456">
    <property type="component" value="Unassembled WGS sequence"/>
</dbReference>
<evidence type="ECO:0000256" key="1">
    <source>
        <dbReference type="ARBA" id="ARBA00004123"/>
    </source>
</evidence>
<evidence type="ECO:0000256" key="2">
    <source>
        <dbReference type="ARBA" id="ARBA00022723"/>
    </source>
</evidence>
<evidence type="ECO:0000313" key="13">
    <source>
        <dbReference type="EMBL" id="KEP45624.1"/>
    </source>
</evidence>
<evidence type="ECO:0000256" key="3">
    <source>
        <dbReference type="ARBA" id="ARBA00022737"/>
    </source>
</evidence>
<evidence type="ECO:0000256" key="7">
    <source>
        <dbReference type="ARBA" id="ARBA00023163"/>
    </source>
</evidence>
<evidence type="ECO:0000256" key="5">
    <source>
        <dbReference type="ARBA" id="ARBA00022833"/>
    </source>
</evidence>
<evidence type="ECO:0000313" key="14">
    <source>
        <dbReference type="Proteomes" id="UP000027456"/>
    </source>
</evidence>
<gene>
    <name evidence="13" type="ORF">V565_254640</name>
</gene>
<comment type="similarity">
    <text evidence="9">Belongs to the sal C2H2-type zinc-finger protein family.</text>
</comment>
<evidence type="ECO:0000256" key="4">
    <source>
        <dbReference type="ARBA" id="ARBA00022771"/>
    </source>
</evidence>
<keyword evidence="5" id="KW-0862">Zinc</keyword>
<dbReference type="SMART" id="SM00355">
    <property type="entry name" value="ZnF_C2H2"/>
    <property type="match status" value="2"/>
</dbReference>
<dbReference type="PANTHER" id="PTHR23233">
    <property type="entry name" value="SAL-LIKE PROTEIN"/>
    <property type="match status" value="1"/>
</dbReference>
<accession>A0A074RFS0</accession>
<organism evidence="13 14">
    <name type="scientific">Rhizoctonia solani 123E</name>
    <dbReference type="NCBI Taxonomy" id="1423351"/>
    <lineage>
        <taxon>Eukaryota</taxon>
        <taxon>Fungi</taxon>
        <taxon>Dikarya</taxon>
        <taxon>Basidiomycota</taxon>
        <taxon>Agaricomycotina</taxon>
        <taxon>Agaricomycetes</taxon>
        <taxon>Cantharellales</taxon>
        <taxon>Ceratobasidiaceae</taxon>
        <taxon>Rhizoctonia</taxon>
    </lineage>
</organism>
<evidence type="ECO:0000256" key="9">
    <source>
        <dbReference type="ARBA" id="ARBA00038474"/>
    </source>
</evidence>
<dbReference type="GO" id="GO:0000978">
    <property type="term" value="F:RNA polymerase II cis-regulatory region sequence-specific DNA binding"/>
    <property type="evidence" value="ECO:0007669"/>
    <property type="project" value="TreeGrafter"/>
</dbReference>
<evidence type="ECO:0000256" key="6">
    <source>
        <dbReference type="ARBA" id="ARBA00023015"/>
    </source>
</evidence>
<dbReference type="PROSITE" id="PS00028">
    <property type="entry name" value="ZINC_FINGER_C2H2_1"/>
    <property type="match status" value="1"/>
</dbReference>
<dbReference type="EMBL" id="AZST01001623">
    <property type="protein sequence ID" value="KEP45624.1"/>
    <property type="molecule type" value="Genomic_DNA"/>
</dbReference>
<dbReference type="Gene3D" id="3.30.160.60">
    <property type="entry name" value="Classic Zinc Finger"/>
    <property type="match status" value="2"/>
</dbReference>
<evidence type="ECO:0000256" key="8">
    <source>
        <dbReference type="ARBA" id="ARBA00023242"/>
    </source>
</evidence>
<keyword evidence="6" id="KW-0805">Transcription regulation</keyword>
<dbReference type="InterPro" id="IPR051565">
    <property type="entry name" value="Sal_C2H2-zinc-finger"/>
</dbReference>
<evidence type="ECO:0000256" key="11">
    <source>
        <dbReference type="SAM" id="SignalP"/>
    </source>
</evidence>
<dbReference type="AlphaFoldDB" id="A0A074RFS0"/>
<keyword evidence="3" id="KW-0677">Repeat</keyword>
<comment type="caution">
    <text evidence="13">The sequence shown here is derived from an EMBL/GenBank/DDBJ whole genome shotgun (WGS) entry which is preliminary data.</text>
</comment>
<evidence type="ECO:0000256" key="10">
    <source>
        <dbReference type="PROSITE-ProRule" id="PRU00042"/>
    </source>
</evidence>
<dbReference type="GO" id="GO:0000981">
    <property type="term" value="F:DNA-binding transcription factor activity, RNA polymerase II-specific"/>
    <property type="evidence" value="ECO:0007669"/>
    <property type="project" value="TreeGrafter"/>
</dbReference>
<evidence type="ECO:0000259" key="12">
    <source>
        <dbReference type="PROSITE" id="PS50157"/>
    </source>
</evidence>
<dbReference type="InterPro" id="IPR036236">
    <property type="entry name" value="Znf_C2H2_sf"/>
</dbReference>
<keyword evidence="8" id="KW-0539">Nucleus</keyword>
<feature type="signal peptide" evidence="11">
    <location>
        <begin position="1"/>
        <end position="22"/>
    </location>
</feature>
<keyword evidence="14" id="KW-1185">Reference proteome</keyword>
<dbReference type="PANTHER" id="PTHR23233:SF84">
    <property type="entry name" value="FI23031P1"/>
    <property type="match status" value="1"/>
</dbReference>
<feature type="domain" description="C2H2-type" evidence="12">
    <location>
        <begin position="374"/>
        <end position="401"/>
    </location>
</feature>
<proteinExistence type="inferred from homology"/>
<dbReference type="SUPFAM" id="SSF57667">
    <property type="entry name" value="beta-beta-alpha zinc fingers"/>
    <property type="match status" value="1"/>
</dbReference>
<feature type="chain" id="PRO_5001699393" evidence="11">
    <location>
        <begin position="23"/>
        <end position="433"/>
    </location>
</feature>
<keyword evidence="4 10" id="KW-0863">Zinc-finger</keyword>
<dbReference type="InterPro" id="IPR013087">
    <property type="entry name" value="Znf_C2H2_type"/>
</dbReference>
<dbReference type="OrthoDB" id="6077919at2759"/>
<feature type="domain" description="C2H2-type" evidence="12">
    <location>
        <begin position="402"/>
        <end position="430"/>
    </location>
</feature>
<dbReference type="InterPro" id="IPR059059">
    <property type="entry name" value="Znf-C2H2_7th_ZNF462"/>
</dbReference>
<dbReference type="PROSITE" id="PS50157">
    <property type="entry name" value="ZINC_FINGER_C2H2_2"/>
    <property type="match status" value="2"/>
</dbReference>
<dbReference type="GO" id="GO:0005634">
    <property type="term" value="C:nucleus"/>
    <property type="evidence" value="ECO:0007669"/>
    <property type="project" value="UniProtKB-SubCell"/>
</dbReference>
<dbReference type="GO" id="GO:0008270">
    <property type="term" value="F:zinc ion binding"/>
    <property type="evidence" value="ECO:0007669"/>
    <property type="project" value="UniProtKB-KW"/>
</dbReference>
<dbReference type="STRING" id="1423351.A0A074RFS0"/>
<keyword evidence="7" id="KW-0804">Transcription</keyword>